<keyword evidence="2" id="KW-1185">Reference proteome</keyword>
<protein>
    <submittedName>
        <fullName evidence="1">Uncharacterized protein</fullName>
    </submittedName>
</protein>
<dbReference type="EMBL" id="WTPW01000067">
    <property type="protein sequence ID" value="KAF0552374.1"/>
    <property type="molecule type" value="Genomic_DNA"/>
</dbReference>
<evidence type="ECO:0000313" key="2">
    <source>
        <dbReference type="Proteomes" id="UP000439903"/>
    </source>
</evidence>
<reference evidence="1 2" key="1">
    <citation type="journal article" date="2019" name="Environ. Microbiol.">
        <title>At the nexus of three kingdoms: the genome of the mycorrhizal fungus Gigaspora margarita provides insights into plant, endobacterial and fungal interactions.</title>
        <authorList>
            <person name="Venice F."/>
            <person name="Ghignone S."/>
            <person name="Salvioli di Fossalunga A."/>
            <person name="Amselem J."/>
            <person name="Novero M."/>
            <person name="Xianan X."/>
            <person name="Sedzielewska Toro K."/>
            <person name="Morin E."/>
            <person name="Lipzen A."/>
            <person name="Grigoriev I.V."/>
            <person name="Henrissat B."/>
            <person name="Martin F.M."/>
            <person name="Bonfante P."/>
        </authorList>
    </citation>
    <scope>NUCLEOTIDE SEQUENCE [LARGE SCALE GENOMIC DNA]</scope>
    <source>
        <strain evidence="1 2">BEG34</strain>
    </source>
</reference>
<organism evidence="1 2">
    <name type="scientific">Gigaspora margarita</name>
    <dbReference type="NCBI Taxonomy" id="4874"/>
    <lineage>
        <taxon>Eukaryota</taxon>
        <taxon>Fungi</taxon>
        <taxon>Fungi incertae sedis</taxon>
        <taxon>Mucoromycota</taxon>
        <taxon>Glomeromycotina</taxon>
        <taxon>Glomeromycetes</taxon>
        <taxon>Diversisporales</taxon>
        <taxon>Gigasporaceae</taxon>
        <taxon>Gigaspora</taxon>
    </lineage>
</organism>
<proteinExistence type="predicted"/>
<gene>
    <name evidence="1" type="ORF">F8M41_021914</name>
</gene>
<dbReference type="Proteomes" id="UP000439903">
    <property type="component" value="Unassembled WGS sequence"/>
</dbReference>
<dbReference type="AlphaFoldDB" id="A0A8H4B1D8"/>
<dbReference type="OrthoDB" id="3762657at2759"/>
<evidence type="ECO:0000313" key="1">
    <source>
        <dbReference type="EMBL" id="KAF0552374.1"/>
    </source>
</evidence>
<name>A0A8H4B1D8_GIGMA</name>
<accession>A0A8H4B1D8</accession>
<comment type="caution">
    <text evidence="1">The sequence shown here is derived from an EMBL/GenBank/DDBJ whole genome shotgun (WGS) entry which is preliminary data.</text>
</comment>
<sequence>MLLKTEISMDKRSLDILVLGGDDLSDMSESFKPLPAIRKYTGSEQFRQLLINDGISVSSHGVHLCAGYITVNYDKYVKSER</sequence>